<accession>A0ABW5MXW2</accession>
<keyword evidence="1" id="KW-0812">Transmembrane</keyword>
<dbReference type="RefSeq" id="WP_377766541.1">
    <property type="nucleotide sequence ID" value="NZ_JBHULB010000008.1"/>
</dbReference>
<dbReference type="Proteomes" id="UP001597526">
    <property type="component" value="Unassembled WGS sequence"/>
</dbReference>
<keyword evidence="1" id="KW-0472">Membrane</keyword>
<evidence type="ECO:0000313" key="3">
    <source>
        <dbReference type="Proteomes" id="UP001597526"/>
    </source>
</evidence>
<comment type="caution">
    <text evidence="2">The sequence shown here is derived from an EMBL/GenBank/DDBJ whole genome shotgun (WGS) entry which is preliminary data.</text>
</comment>
<gene>
    <name evidence="2" type="ORF">ACFSQJ_08600</name>
</gene>
<protein>
    <submittedName>
        <fullName evidence="2">Uncharacterized protein</fullName>
    </submittedName>
</protein>
<dbReference type="EMBL" id="JBHULB010000008">
    <property type="protein sequence ID" value="MFD2586988.1"/>
    <property type="molecule type" value="Genomic_DNA"/>
</dbReference>
<keyword evidence="3" id="KW-1185">Reference proteome</keyword>
<name>A0ABW5MXW2_9FLAO</name>
<feature type="transmembrane region" description="Helical" evidence="1">
    <location>
        <begin position="36"/>
        <end position="54"/>
    </location>
</feature>
<keyword evidence="1" id="KW-1133">Transmembrane helix</keyword>
<sequence length="61" mass="6447">MDIKKIFGTVLTLAGIGGLIYTAILYGNGSENTRAMVIYGILGALFFFSGIGLIRNTSKSS</sequence>
<proteinExistence type="predicted"/>
<organism evidence="2 3">
    <name type="scientific">Croceitalea marina</name>
    <dbReference type="NCBI Taxonomy" id="1775166"/>
    <lineage>
        <taxon>Bacteria</taxon>
        <taxon>Pseudomonadati</taxon>
        <taxon>Bacteroidota</taxon>
        <taxon>Flavobacteriia</taxon>
        <taxon>Flavobacteriales</taxon>
        <taxon>Flavobacteriaceae</taxon>
        <taxon>Croceitalea</taxon>
    </lineage>
</organism>
<reference evidence="3" key="1">
    <citation type="journal article" date="2019" name="Int. J. Syst. Evol. Microbiol.">
        <title>The Global Catalogue of Microorganisms (GCM) 10K type strain sequencing project: providing services to taxonomists for standard genome sequencing and annotation.</title>
        <authorList>
            <consortium name="The Broad Institute Genomics Platform"/>
            <consortium name="The Broad Institute Genome Sequencing Center for Infectious Disease"/>
            <person name="Wu L."/>
            <person name="Ma J."/>
        </authorList>
    </citation>
    <scope>NUCLEOTIDE SEQUENCE [LARGE SCALE GENOMIC DNA]</scope>
    <source>
        <strain evidence="3">KCTC 52368</strain>
    </source>
</reference>
<evidence type="ECO:0000313" key="2">
    <source>
        <dbReference type="EMBL" id="MFD2586988.1"/>
    </source>
</evidence>
<feature type="transmembrane region" description="Helical" evidence="1">
    <location>
        <begin position="7"/>
        <end position="24"/>
    </location>
</feature>
<evidence type="ECO:0000256" key="1">
    <source>
        <dbReference type="SAM" id="Phobius"/>
    </source>
</evidence>